<dbReference type="Proteomes" id="UP000178659">
    <property type="component" value="Unassembled WGS sequence"/>
</dbReference>
<evidence type="ECO:0000313" key="2">
    <source>
        <dbReference type="Proteomes" id="UP000178659"/>
    </source>
</evidence>
<dbReference type="CDD" id="cd10151">
    <property type="entry name" value="TthCsoR-like_DUF156"/>
    <property type="match status" value="1"/>
</dbReference>
<evidence type="ECO:0008006" key="3">
    <source>
        <dbReference type="Google" id="ProtNLM"/>
    </source>
</evidence>
<dbReference type="PANTHER" id="PTHR33677:SF3">
    <property type="entry name" value="COPPER-SENSING TRANSCRIPTIONAL REPRESSOR RICR"/>
    <property type="match status" value="1"/>
</dbReference>
<evidence type="ECO:0000313" key="1">
    <source>
        <dbReference type="EMBL" id="OGY14311.1"/>
    </source>
</evidence>
<dbReference type="GO" id="GO:0003677">
    <property type="term" value="F:DNA binding"/>
    <property type="evidence" value="ECO:0007669"/>
    <property type="project" value="InterPro"/>
</dbReference>
<dbReference type="Pfam" id="PF02583">
    <property type="entry name" value="Trns_repr_metal"/>
    <property type="match status" value="1"/>
</dbReference>
<reference evidence="1 2" key="1">
    <citation type="journal article" date="2016" name="Nat. Commun.">
        <title>Thousands of microbial genomes shed light on interconnected biogeochemical processes in an aquifer system.</title>
        <authorList>
            <person name="Anantharaman K."/>
            <person name="Brown C.T."/>
            <person name="Hug L.A."/>
            <person name="Sharon I."/>
            <person name="Castelle C.J."/>
            <person name="Probst A.J."/>
            <person name="Thomas B.C."/>
            <person name="Singh A."/>
            <person name="Wilkins M.J."/>
            <person name="Karaoz U."/>
            <person name="Brodie E.L."/>
            <person name="Williams K.H."/>
            <person name="Hubbard S.S."/>
            <person name="Banfield J.F."/>
        </authorList>
    </citation>
    <scope>NUCLEOTIDE SEQUENCE [LARGE SCALE GENOMIC DNA]</scope>
</reference>
<name>A0A1G1VFZ5_9BACT</name>
<dbReference type="InterPro" id="IPR038390">
    <property type="entry name" value="Metal_Tscrpt_repr_sf"/>
</dbReference>
<dbReference type="GO" id="GO:0046872">
    <property type="term" value="F:metal ion binding"/>
    <property type="evidence" value="ECO:0007669"/>
    <property type="project" value="InterPro"/>
</dbReference>
<accession>A0A1G1VFZ5</accession>
<dbReference type="AlphaFoldDB" id="A0A1G1VFZ5"/>
<proteinExistence type="predicted"/>
<dbReference type="Gene3D" id="1.20.58.1000">
    <property type="entry name" value="Metal-sensitive repressor, helix protomer"/>
    <property type="match status" value="1"/>
</dbReference>
<dbReference type="GO" id="GO:0045892">
    <property type="term" value="P:negative regulation of DNA-templated transcription"/>
    <property type="evidence" value="ECO:0007669"/>
    <property type="project" value="UniProtKB-ARBA"/>
</dbReference>
<dbReference type="EMBL" id="MHCC01000001">
    <property type="protein sequence ID" value="OGY14311.1"/>
    <property type="molecule type" value="Genomic_DNA"/>
</dbReference>
<gene>
    <name evidence="1" type="ORF">A3A77_02075</name>
</gene>
<sequence>MPRGIPRDPSVKRTILHRLKIVRGHLNKVIKMVGEGEYCVDVLHQSQAVQKALRGVDNLILENHLKTCTTDAVKKGREEVIDEMVEIFKKVG</sequence>
<dbReference type="InterPro" id="IPR003735">
    <property type="entry name" value="Metal_Tscrpt_repr"/>
</dbReference>
<organism evidence="1 2">
    <name type="scientific">Candidatus Blackburnbacteria bacterium RIFCSPLOWO2_01_FULL_40_20</name>
    <dbReference type="NCBI Taxonomy" id="1797519"/>
    <lineage>
        <taxon>Bacteria</taxon>
        <taxon>Candidatus Blackburniibacteriota</taxon>
    </lineage>
</organism>
<protein>
    <recommendedName>
        <fullName evidence="3">Transcriptional regulator</fullName>
    </recommendedName>
</protein>
<dbReference type="PANTHER" id="PTHR33677">
    <property type="entry name" value="TRANSCRIPTIONAL REPRESSOR FRMR-RELATED"/>
    <property type="match status" value="1"/>
</dbReference>
<comment type="caution">
    <text evidence="1">The sequence shown here is derived from an EMBL/GenBank/DDBJ whole genome shotgun (WGS) entry which is preliminary data.</text>
</comment>